<dbReference type="AlphaFoldDB" id="A0A0N0GCT4"/>
<accession>A0A0N0GCT4</accession>
<reference evidence="1 2" key="2">
    <citation type="submission" date="2015-10" db="EMBL/GenBank/DDBJ databases">
        <title>Comparative genomics and high-throughput reverse genetic screens identify a new phytobacterial MAMP and an Arabidopsis receptor required for immune elicitation.</title>
        <authorList>
            <person name="Mott G.A."/>
            <person name="Thakur S."/>
            <person name="Wang P.W."/>
            <person name="Desveaux D."/>
            <person name="Guttman D.S."/>
        </authorList>
    </citation>
    <scope>NUCLEOTIDE SEQUENCE [LARGE SCALE GENOMIC DNA]</scope>
    <source>
        <strain evidence="1 2">0788_9</strain>
    </source>
</reference>
<evidence type="ECO:0000313" key="1">
    <source>
        <dbReference type="EMBL" id="KPC25313.1"/>
    </source>
</evidence>
<organism evidence="1 2">
    <name type="scientific">Pseudomonas syringae pv. cilantro</name>
    <dbReference type="NCBI Taxonomy" id="81035"/>
    <lineage>
        <taxon>Bacteria</taxon>
        <taxon>Pseudomonadati</taxon>
        <taxon>Pseudomonadota</taxon>
        <taxon>Gammaproteobacteria</taxon>
        <taxon>Pseudomonadales</taxon>
        <taxon>Pseudomonadaceae</taxon>
        <taxon>Pseudomonas</taxon>
        <taxon>Pseudomonas syringae</taxon>
    </lineage>
</organism>
<name>A0A0N0GCT4_PSESX</name>
<dbReference type="SUPFAM" id="SSF51316">
    <property type="entry name" value="Mss4-like"/>
    <property type="match status" value="1"/>
</dbReference>
<protein>
    <submittedName>
        <fullName evidence="1">Uncharacterized protein</fullName>
    </submittedName>
</protein>
<dbReference type="Proteomes" id="UP000037891">
    <property type="component" value="Unassembled WGS sequence"/>
</dbReference>
<dbReference type="InterPro" id="IPR011057">
    <property type="entry name" value="Mss4-like_sf"/>
</dbReference>
<comment type="caution">
    <text evidence="1">The sequence shown here is derived from an EMBL/GenBank/DDBJ whole genome shotgun (WGS) entry which is preliminary data.</text>
</comment>
<gene>
    <name evidence="1" type="ORF">ABJ99_2461</name>
</gene>
<proteinExistence type="predicted"/>
<dbReference type="EMBL" id="LGLN01000081">
    <property type="protein sequence ID" value="KPC25313.1"/>
    <property type="molecule type" value="Genomic_DNA"/>
</dbReference>
<sequence>MALFTRNSPEEIDVTIATLDHPEQAAPSRHIWIENRLPWLHLDEDLPGDEGEPG</sequence>
<dbReference type="PATRIC" id="fig|81035.3.peg.2634"/>
<reference evidence="1 2" key="1">
    <citation type="submission" date="2015-07" db="EMBL/GenBank/DDBJ databases">
        <authorList>
            <person name="Noorani M."/>
        </authorList>
    </citation>
    <scope>NUCLEOTIDE SEQUENCE [LARGE SCALE GENOMIC DNA]</scope>
    <source>
        <strain evidence="1 2">0788_9</strain>
    </source>
</reference>
<evidence type="ECO:0000313" key="2">
    <source>
        <dbReference type="Proteomes" id="UP000037891"/>
    </source>
</evidence>